<protein>
    <submittedName>
        <fullName evidence="3">Uncharacterized protein</fullName>
    </submittedName>
</protein>
<dbReference type="STRING" id="4572.M7Z418"/>
<dbReference type="Gene3D" id="2.40.160.120">
    <property type="match status" value="1"/>
</dbReference>
<evidence type="ECO:0000256" key="1">
    <source>
        <dbReference type="ARBA" id="ARBA00008842"/>
    </source>
</evidence>
<dbReference type="InterPro" id="IPR037239">
    <property type="entry name" value="OSBP_sf"/>
</dbReference>
<proteinExistence type="inferred from homology"/>
<feature type="region of interest" description="Disordered" evidence="2">
    <location>
        <begin position="117"/>
        <end position="154"/>
    </location>
</feature>
<dbReference type="eggNOG" id="KOG2210">
    <property type="taxonomic scope" value="Eukaryota"/>
</dbReference>
<name>M7Z418_TRIUA</name>
<feature type="compositionally biased region" description="Basic and acidic residues" evidence="2">
    <location>
        <begin position="32"/>
        <end position="41"/>
    </location>
</feature>
<dbReference type="PANTHER" id="PTHR10972:SF102">
    <property type="entry name" value="OXYSTEROL-BINDING PROTEIN"/>
    <property type="match status" value="1"/>
</dbReference>
<organism evidence="3">
    <name type="scientific">Triticum urartu</name>
    <name type="common">Red wild einkorn</name>
    <name type="synonym">Crithodium urartu</name>
    <dbReference type="NCBI Taxonomy" id="4572"/>
    <lineage>
        <taxon>Eukaryota</taxon>
        <taxon>Viridiplantae</taxon>
        <taxon>Streptophyta</taxon>
        <taxon>Embryophyta</taxon>
        <taxon>Tracheophyta</taxon>
        <taxon>Spermatophyta</taxon>
        <taxon>Magnoliopsida</taxon>
        <taxon>Liliopsida</taxon>
        <taxon>Poales</taxon>
        <taxon>Poaceae</taxon>
        <taxon>BOP clade</taxon>
        <taxon>Pooideae</taxon>
        <taxon>Triticodae</taxon>
        <taxon>Triticeae</taxon>
        <taxon>Triticinae</taxon>
        <taxon>Triticum</taxon>
    </lineage>
</organism>
<dbReference type="SUPFAM" id="SSF144000">
    <property type="entry name" value="Oxysterol-binding protein-like"/>
    <property type="match status" value="1"/>
</dbReference>
<gene>
    <name evidence="3" type="ORF">TRIUR3_16027</name>
</gene>
<dbReference type="GO" id="GO:0005829">
    <property type="term" value="C:cytosol"/>
    <property type="evidence" value="ECO:0007669"/>
    <property type="project" value="TreeGrafter"/>
</dbReference>
<dbReference type="EMBL" id="KD178869">
    <property type="protein sequence ID" value="EMS54727.1"/>
    <property type="molecule type" value="Genomic_DNA"/>
</dbReference>
<reference evidence="3" key="1">
    <citation type="journal article" date="2013" name="Nature">
        <title>Draft genome of the wheat A-genome progenitor Triticum urartu.</title>
        <authorList>
            <person name="Ling H.Q."/>
            <person name="Zhao S."/>
            <person name="Liu D."/>
            <person name="Wang J."/>
            <person name="Sun H."/>
            <person name="Zhang C."/>
            <person name="Fan H."/>
            <person name="Li D."/>
            <person name="Dong L."/>
            <person name="Tao Y."/>
            <person name="Gao C."/>
            <person name="Wu H."/>
            <person name="Li Y."/>
            <person name="Cui Y."/>
            <person name="Guo X."/>
            <person name="Zheng S."/>
            <person name="Wang B."/>
            <person name="Yu K."/>
            <person name="Liang Q."/>
            <person name="Yang W."/>
            <person name="Lou X."/>
            <person name="Chen J."/>
            <person name="Feng M."/>
            <person name="Jian J."/>
            <person name="Zhang X."/>
            <person name="Luo G."/>
            <person name="Jiang Y."/>
            <person name="Liu J."/>
            <person name="Wang Z."/>
            <person name="Sha Y."/>
            <person name="Zhang B."/>
            <person name="Wu H."/>
            <person name="Tang D."/>
            <person name="Shen Q."/>
            <person name="Xue P."/>
            <person name="Zou S."/>
            <person name="Wang X."/>
            <person name="Liu X."/>
            <person name="Wang F."/>
            <person name="Yang Y."/>
            <person name="An X."/>
            <person name="Dong Z."/>
            <person name="Zhang K."/>
            <person name="Zhang X."/>
            <person name="Luo M.C."/>
            <person name="Dvorak J."/>
            <person name="Tong Y."/>
            <person name="Wang J."/>
            <person name="Yang H."/>
            <person name="Li Z."/>
            <person name="Wang D."/>
            <person name="Zhang A."/>
            <person name="Wang J."/>
        </authorList>
    </citation>
    <scope>NUCLEOTIDE SEQUENCE</scope>
</reference>
<dbReference type="Pfam" id="PF01237">
    <property type="entry name" value="Oxysterol_BP"/>
    <property type="match status" value="1"/>
</dbReference>
<dbReference type="Gene3D" id="6.10.140.1150">
    <property type="match status" value="1"/>
</dbReference>
<evidence type="ECO:0000256" key="2">
    <source>
        <dbReference type="SAM" id="MobiDB-lite"/>
    </source>
</evidence>
<comment type="similarity">
    <text evidence="1">Belongs to the OSBP family.</text>
</comment>
<evidence type="ECO:0000313" key="3">
    <source>
        <dbReference type="EMBL" id="EMS54727.1"/>
    </source>
</evidence>
<feature type="region of interest" description="Disordered" evidence="2">
    <location>
        <begin position="22"/>
        <end position="43"/>
    </location>
</feature>
<dbReference type="GO" id="GO:0032934">
    <property type="term" value="F:sterol binding"/>
    <property type="evidence" value="ECO:0007669"/>
    <property type="project" value="TreeGrafter"/>
</dbReference>
<feature type="compositionally biased region" description="Low complexity" evidence="2">
    <location>
        <begin position="120"/>
        <end position="136"/>
    </location>
</feature>
<dbReference type="AlphaFoldDB" id="M7Z418"/>
<accession>M7Z418</accession>
<dbReference type="PANTHER" id="PTHR10972">
    <property type="entry name" value="OXYSTEROL-BINDING PROTEIN-RELATED"/>
    <property type="match status" value="1"/>
</dbReference>
<sequence length="438" mass="46749">MGQRALGSIRLIHTNCRKHLVGPQLAPAPAPQRHEEQRDDGAAVSGARIGRQAPSLCFATDAVSAQFSGPAADRQQQLPAPSAHMSATTLLQKAARMGATSSSSSFLRGLGLDILSSSPASTSSGKEGAAAAASTARTRPQKKESVESEVDASAAETATARASAAVLTAPLSLEGGLAAELQPANLVQRVLSLFGNVRPGADLSHFQLPATFNLPKSQLQLYGEIVYCDGDDYLSRCGKGKDSLERFTAVVAWSISTTRPPIFGFAPYNPATVHGKRQVRLPKFNETYEMGCPNLLIRLLPGPSVEWSGTVRIVCKDSGLEAELSYHRSNSFMGMGGDGRCVKGKVFRSSNPQDAVFEIDGYWDRTVSLKDVESGEVLVLYDANLSIANLITPEVKDEEGLSSTESAVVWSEVSEAILAKDWEKASEAKRKVEEDISL</sequence>
<dbReference type="InterPro" id="IPR000648">
    <property type="entry name" value="Oxysterol-bd"/>
</dbReference>
<dbReference type="GO" id="GO:0016020">
    <property type="term" value="C:membrane"/>
    <property type="evidence" value="ECO:0007669"/>
    <property type="project" value="TreeGrafter"/>
</dbReference>